<dbReference type="EMBL" id="VJZT01000017">
    <property type="protein sequence ID" value="TRX36235.1"/>
    <property type="molecule type" value="Genomic_DNA"/>
</dbReference>
<comment type="caution">
    <text evidence="2">The sequence shown here is derived from an EMBL/GenBank/DDBJ whole genome shotgun (WGS) entry which is preliminary data.</text>
</comment>
<feature type="domain" description="Phosphoadenosine phosphosulphate reductase" evidence="1">
    <location>
        <begin position="28"/>
        <end position="213"/>
    </location>
</feature>
<dbReference type="Proteomes" id="UP000316371">
    <property type="component" value="Unassembled WGS sequence"/>
</dbReference>
<dbReference type="PANTHER" id="PTHR43196">
    <property type="entry name" value="SULFATE ADENYLYLTRANSFERASE SUBUNIT 2"/>
    <property type="match status" value="1"/>
</dbReference>
<dbReference type="InterPro" id="IPR014729">
    <property type="entry name" value="Rossmann-like_a/b/a_fold"/>
</dbReference>
<organism evidence="2 3">
    <name type="scientific">Flavobacterium restrictum</name>
    <dbReference type="NCBI Taxonomy" id="2594428"/>
    <lineage>
        <taxon>Bacteria</taxon>
        <taxon>Pseudomonadati</taxon>
        <taxon>Bacteroidota</taxon>
        <taxon>Flavobacteriia</taxon>
        <taxon>Flavobacteriales</taxon>
        <taxon>Flavobacteriaceae</taxon>
        <taxon>Flavobacterium</taxon>
    </lineage>
</organism>
<gene>
    <name evidence="2" type="primary">dndC</name>
    <name evidence="2" type="ORF">FNW21_13790</name>
</gene>
<dbReference type="SUPFAM" id="SSF52402">
    <property type="entry name" value="Adenine nucleotide alpha hydrolases-like"/>
    <property type="match status" value="1"/>
</dbReference>
<reference evidence="2 3" key="1">
    <citation type="submission" date="2019-07" db="EMBL/GenBank/DDBJ databases">
        <title>Novel species of Flavobacterium.</title>
        <authorList>
            <person name="Liu Q."/>
            <person name="Xin Y.-H."/>
        </authorList>
    </citation>
    <scope>NUCLEOTIDE SEQUENCE [LARGE SCALE GENOMIC DNA]</scope>
    <source>
        <strain evidence="2 3">LB1R34</strain>
    </source>
</reference>
<accession>A0A553DTY1</accession>
<dbReference type="PANTHER" id="PTHR43196:SF2">
    <property type="entry name" value="PHOSPHOADENOSINE PHOSPHOSULFATE REDUCTASE"/>
    <property type="match status" value="1"/>
</dbReference>
<evidence type="ECO:0000259" key="1">
    <source>
        <dbReference type="Pfam" id="PF01507"/>
    </source>
</evidence>
<dbReference type="RefSeq" id="WP_144257340.1">
    <property type="nucleotide sequence ID" value="NZ_VJZT01000017.1"/>
</dbReference>
<sequence>MAKFIQSIVDEIIDQYLYADETNRPWIIGFSGGKDSTVMLQLVWKAVEQIKQLTGIVRRDIYVVCNDTMVENPVITEYVYRVLDKIEFAAVKQDIPIYIKKTIPRLEDSFWVNLIGKGYPAPNNAFRWCTERLKIKPTSRLMLEQVDEFGEAVILIGTRKKESASRAKSMKKHEIKGKRLTKHPTQPNTFMYAPIRNLDLEEVWYIINTMESPWGADNAELFKIYSDASADDYECPTVVTNKEHKSCGQSRFGCWVCTVVKEDKSMTALINNGLTWLSPLLKFRNELAEERNLIENRLPTRRNKTEAINQMGSYTPIYRADVLRRLLETQKEVQITKPHIELIAA</sequence>
<evidence type="ECO:0000313" key="3">
    <source>
        <dbReference type="Proteomes" id="UP000316371"/>
    </source>
</evidence>
<proteinExistence type="predicted"/>
<dbReference type="Pfam" id="PF01507">
    <property type="entry name" value="PAPS_reduct"/>
    <property type="match status" value="1"/>
</dbReference>
<protein>
    <submittedName>
        <fullName evidence="2">DNA phosphorothioation system sulfurtransferase DndC</fullName>
    </submittedName>
</protein>
<keyword evidence="2" id="KW-0808">Transferase</keyword>
<dbReference type="AlphaFoldDB" id="A0A553DTY1"/>
<keyword evidence="3" id="KW-1185">Reference proteome</keyword>
<dbReference type="NCBIfam" id="TIGR03183">
    <property type="entry name" value="DNA_S_dndC"/>
    <property type="match status" value="1"/>
</dbReference>
<dbReference type="InterPro" id="IPR017598">
    <property type="entry name" value="SulphurTrfase_DndC"/>
</dbReference>
<dbReference type="InterPro" id="IPR050128">
    <property type="entry name" value="Sulfate_adenylyltrnsfr_sub2"/>
</dbReference>
<dbReference type="Gene3D" id="3.40.50.620">
    <property type="entry name" value="HUPs"/>
    <property type="match status" value="1"/>
</dbReference>
<dbReference type="OrthoDB" id="9774475at2"/>
<name>A0A553DTY1_9FLAO</name>
<evidence type="ECO:0000313" key="2">
    <source>
        <dbReference type="EMBL" id="TRX36235.1"/>
    </source>
</evidence>
<dbReference type="GO" id="GO:0016740">
    <property type="term" value="F:transferase activity"/>
    <property type="evidence" value="ECO:0007669"/>
    <property type="project" value="UniProtKB-KW"/>
</dbReference>
<dbReference type="InterPro" id="IPR002500">
    <property type="entry name" value="PAPS_reduct_dom"/>
</dbReference>